<reference evidence="3" key="2">
    <citation type="submission" date="2015-05" db="EMBL/GenBank/DDBJ databases">
        <title>Complete genome sequence of Corynebacterium testudinoris DSM 44614, recovered from necrotic lesions in the mouth of a tortoise.</title>
        <authorList>
            <person name="Ruckert C."/>
            <person name="Albersmeier A."/>
            <person name="Winkler A."/>
            <person name="Tauch A."/>
        </authorList>
    </citation>
    <scope>NUCLEOTIDE SEQUENCE [LARGE SCALE GENOMIC DNA]</scope>
    <source>
        <strain evidence="3">DSM 44614</strain>
    </source>
</reference>
<evidence type="ECO:0000313" key="2">
    <source>
        <dbReference type="EMBL" id="AKK09517.1"/>
    </source>
</evidence>
<name>A0A0G3HEB9_9CORY</name>
<dbReference type="Proteomes" id="UP000035540">
    <property type="component" value="Chromosome"/>
</dbReference>
<proteinExistence type="predicted"/>
<sequence>MGVMIFDNLILFAALVLTVLIVVGVYRSVLPRRGNQESTTFPWFWVTFPVTVFAALVTVFRLVPQAPMQSDFGWTMYAPLTDPVGYSFASLLSTIIWTVIFVVGSVASVVAWKRGRV</sequence>
<keyword evidence="3" id="KW-1185">Reference proteome</keyword>
<feature type="transmembrane region" description="Helical" evidence="1">
    <location>
        <begin position="84"/>
        <end position="112"/>
    </location>
</feature>
<dbReference type="AlphaFoldDB" id="A0A0G3HEB9"/>
<keyword evidence="1" id="KW-0472">Membrane</keyword>
<feature type="transmembrane region" description="Helical" evidence="1">
    <location>
        <begin position="41"/>
        <end position="64"/>
    </location>
</feature>
<protein>
    <submittedName>
        <fullName evidence="2">Uncharacterized protein</fullName>
    </submittedName>
</protein>
<feature type="transmembrane region" description="Helical" evidence="1">
    <location>
        <begin position="6"/>
        <end position="29"/>
    </location>
</feature>
<dbReference type="PATRIC" id="fig|136857.5.peg.2080"/>
<gene>
    <name evidence="2" type="ORF">CTEST_10480</name>
</gene>
<organism evidence="2 3">
    <name type="scientific">Corynebacterium testudinoris</name>
    <dbReference type="NCBI Taxonomy" id="136857"/>
    <lineage>
        <taxon>Bacteria</taxon>
        <taxon>Bacillati</taxon>
        <taxon>Actinomycetota</taxon>
        <taxon>Actinomycetes</taxon>
        <taxon>Mycobacteriales</taxon>
        <taxon>Corynebacteriaceae</taxon>
        <taxon>Corynebacterium</taxon>
    </lineage>
</organism>
<accession>A0A0G3HEB9</accession>
<dbReference type="STRING" id="136857.CTEST_10480"/>
<dbReference type="KEGG" id="cted:CTEST_10480"/>
<evidence type="ECO:0000313" key="3">
    <source>
        <dbReference type="Proteomes" id="UP000035540"/>
    </source>
</evidence>
<keyword evidence="1" id="KW-1133">Transmembrane helix</keyword>
<reference evidence="2 3" key="1">
    <citation type="journal article" date="2015" name="Genome Announc.">
        <title>Complete Genome Sequence of the Type Strain Corynebacterium testudinoris DSM 44614, Recovered from Necrotic Lesions in the Mouth of a Tortoise.</title>
        <authorList>
            <person name="Ruckert C."/>
            <person name="Kriete M."/>
            <person name="Jaenicke S."/>
            <person name="Winkler A."/>
            <person name="Tauch A."/>
        </authorList>
    </citation>
    <scope>NUCLEOTIDE SEQUENCE [LARGE SCALE GENOMIC DNA]</scope>
    <source>
        <strain evidence="2 3">DSM 44614</strain>
    </source>
</reference>
<evidence type="ECO:0000256" key="1">
    <source>
        <dbReference type="SAM" id="Phobius"/>
    </source>
</evidence>
<dbReference type="EMBL" id="CP011545">
    <property type="protein sequence ID" value="AKK09517.1"/>
    <property type="molecule type" value="Genomic_DNA"/>
</dbReference>
<keyword evidence="1" id="KW-0812">Transmembrane</keyword>